<dbReference type="PROSITE" id="PS50297">
    <property type="entry name" value="ANK_REP_REGION"/>
    <property type="match status" value="2"/>
</dbReference>
<dbReference type="EMBL" id="MU001506">
    <property type="protein sequence ID" value="KAF2441150.1"/>
    <property type="molecule type" value="Genomic_DNA"/>
</dbReference>
<dbReference type="InterPro" id="IPR002110">
    <property type="entry name" value="Ankyrin_rpt"/>
</dbReference>
<evidence type="ECO:0000256" key="2">
    <source>
        <dbReference type="ARBA" id="ARBA00023043"/>
    </source>
</evidence>
<keyword evidence="6" id="KW-1185">Reference proteome</keyword>
<evidence type="ECO:0000313" key="6">
    <source>
        <dbReference type="Proteomes" id="UP000799764"/>
    </source>
</evidence>
<dbReference type="Pfam" id="PF12796">
    <property type="entry name" value="Ank_2"/>
    <property type="match status" value="1"/>
</dbReference>
<accession>A0A9P4PBX0</accession>
<feature type="region of interest" description="Disordered" evidence="4">
    <location>
        <begin position="141"/>
        <end position="202"/>
    </location>
</feature>
<dbReference type="AlphaFoldDB" id="A0A9P4PBX0"/>
<evidence type="ECO:0000256" key="3">
    <source>
        <dbReference type="PROSITE-ProRule" id="PRU00023"/>
    </source>
</evidence>
<protein>
    <submittedName>
        <fullName evidence="5">Ankyrin</fullName>
    </submittedName>
</protein>
<keyword evidence="1" id="KW-0677">Repeat</keyword>
<organism evidence="5 6">
    <name type="scientific">Karstenula rhodostoma CBS 690.94</name>
    <dbReference type="NCBI Taxonomy" id="1392251"/>
    <lineage>
        <taxon>Eukaryota</taxon>
        <taxon>Fungi</taxon>
        <taxon>Dikarya</taxon>
        <taxon>Ascomycota</taxon>
        <taxon>Pezizomycotina</taxon>
        <taxon>Dothideomycetes</taxon>
        <taxon>Pleosporomycetidae</taxon>
        <taxon>Pleosporales</taxon>
        <taxon>Massarineae</taxon>
        <taxon>Didymosphaeriaceae</taxon>
        <taxon>Karstenula</taxon>
    </lineage>
</organism>
<name>A0A9P4PBX0_9PLEO</name>
<dbReference type="Gene3D" id="1.25.40.20">
    <property type="entry name" value="Ankyrin repeat-containing domain"/>
    <property type="match status" value="1"/>
</dbReference>
<dbReference type="PROSITE" id="PS50088">
    <property type="entry name" value="ANK_REPEAT"/>
    <property type="match status" value="2"/>
</dbReference>
<feature type="repeat" description="ANK" evidence="3">
    <location>
        <begin position="66"/>
        <end position="98"/>
    </location>
</feature>
<dbReference type="SUPFAM" id="SSF48403">
    <property type="entry name" value="Ankyrin repeat"/>
    <property type="match status" value="1"/>
</dbReference>
<proteinExistence type="predicted"/>
<dbReference type="PANTHER" id="PTHR24166:SF48">
    <property type="entry name" value="PROTEIN VAPYRIN"/>
    <property type="match status" value="1"/>
</dbReference>
<reference evidence="5" key="1">
    <citation type="journal article" date="2020" name="Stud. Mycol.">
        <title>101 Dothideomycetes genomes: a test case for predicting lifestyles and emergence of pathogens.</title>
        <authorList>
            <person name="Haridas S."/>
            <person name="Albert R."/>
            <person name="Binder M."/>
            <person name="Bloem J."/>
            <person name="Labutti K."/>
            <person name="Salamov A."/>
            <person name="Andreopoulos B."/>
            <person name="Baker S."/>
            <person name="Barry K."/>
            <person name="Bills G."/>
            <person name="Bluhm B."/>
            <person name="Cannon C."/>
            <person name="Castanera R."/>
            <person name="Culley D."/>
            <person name="Daum C."/>
            <person name="Ezra D."/>
            <person name="Gonzalez J."/>
            <person name="Henrissat B."/>
            <person name="Kuo A."/>
            <person name="Liang C."/>
            <person name="Lipzen A."/>
            <person name="Lutzoni F."/>
            <person name="Magnuson J."/>
            <person name="Mondo S."/>
            <person name="Nolan M."/>
            <person name="Ohm R."/>
            <person name="Pangilinan J."/>
            <person name="Park H.-J."/>
            <person name="Ramirez L."/>
            <person name="Alfaro M."/>
            <person name="Sun H."/>
            <person name="Tritt A."/>
            <person name="Yoshinaga Y."/>
            <person name="Zwiers L.-H."/>
            <person name="Turgeon B."/>
            <person name="Goodwin S."/>
            <person name="Spatafora J."/>
            <person name="Crous P."/>
            <person name="Grigoriev I."/>
        </authorList>
    </citation>
    <scope>NUCLEOTIDE SEQUENCE</scope>
    <source>
        <strain evidence="5">CBS 690.94</strain>
    </source>
</reference>
<dbReference type="InterPro" id="IPR050889">
    <property type="entry name" value="Dendritic_Spine_Reg/Scaffold"/>
</dbReference>
<gene>
    <name evidence="5" type="ORF">P171DRAFT_499144</name>
</gene>
<dbReference type="OrthoDB" id="3801246at2759"/>
<dbReference type="SMART" id="SM00248">
    <property type="entry name" value="ANK"/>
    <property type="match status" value="3"/>
</dbReference>
<sequence length="232" mass="24894">MFRLRFEEGASTWFGKHHLFGTSGSELNRQDGFGWQPLHYAVASSHANIVSMLLEFGAPANALDKDGRTPLHLAARHGNQAVVQLLLDAGACAEVKDAMDVTPLRLAAQPGHLEITKALPKAEADMSTSLPDGNDALSLALGAGSCSHDQGSGNSSTESDTGTPAETRTRLPTSQGLKREKPPRDGGRNPEEDDTKNHKQLCARENSGGFACPFQKRFLANTSAHLLRKFPV</sequence>
<keyword evidence="2 3" id="KW-0040">ANK repeat</keyword>
<evidence type="ECO:0000313" key="5">
    <source>
        <dbReference type="EMBL" id="KAF2441150.1"/>
    </source>
</evidence>
<dbReference type="InterPro" id="IPR036770">
    <property type="entry name" value="Ankyrin_rpt-contain_sf"/>
</dbReference>
<comment type="caution">
    <text evidence="5">The sequence shown here is derived from an EMBL/GenBank/DDBJ whole genome shotgun (WGS) entry which is preliminary data.</text>
</comment>
<feature type="compositionally biased region" description="Basic and acidic residues" evidence="4">
    <location>
        <begin position="177"/>
        <end position="190"/>
    </location>
</feature>
<evidence type="ECO:0000256" key="4">
    <source>
        <dbReference type="SAM" id="MobiDB-lite"/>
    </source>
</evidence>
<feature type="repeat" description="ANK" evidence="3">
    <location>
        <begin position="33"/>
        <end position="65"/>
    </location>
</feature>
<feature type="compositionally biased region" description="Polar residues" evidence="4">
    <location>
        <begin position="147"/>
        <end position="176"/>
    </location>
</feature>
<dbReference type="Proteomes" id="UP000799764">
    <property type="component" value="Unassembled WGS sequence"/>
</dbReference>
<evidence type="ECO:0000256" key="1">
    <source>
        <dbReference type="ARBA" id="ARBA00022737"/>
    </source>
</evidence>
<dbReference type="PANTHER" id="PTHR24166">
    <property type="entry name" value="ROLLING PEBBLES, ISOFORM B"/>
    <property type="match status" value="1"/>
</dbReference>